<reference evidence="2" key="1">
    <citation type="submission" date="2020-06" db="EMBL/GenBank/DDBJ databases">
        <authorList>
            <consortium name="Plant Systems Biology data submission"/>
        </authorList>
    </citation>
    <scope>NUCLEOTIDE SEQUENCE</scope>
    <source>
        <strain evidence="2">D6</strain>
    </source>
</reference>
<evidence type="ECO:0000313" key="3">
    <source>
        <dbReference type="Proteomes" id="UP001153069"/>
    </source>
</evidence>
<dbReference type="Proteomes" id="UP001153069">
    <property type="component" value="Unassembled WGS sequence"/>
</dbReference>
<keyword evidence="3" id="KW-1185">Reference proteome</keyword>
<organism evidence="2 3">
    <name type="scientific">Seminavis robusta</name>
    <dbReference type="NCBI Taxonomy" id="568900"/>
    <lineage>
        <taxon>Eukaryota</taxon>
        <taxon>Sar</taxon>
        <taxon>Stramenopiles</taxon>
        <taxon>Ochrophyta</taxon>
        <taxon>Bacillariophyta</taxon>
        <taxon>Bacillariophyceae</taxon>
        <taxon>Bacillariophycidae</taxon>
        <taxon>Naviculales</taxon>
        <taxon>Naviculaceae</taxon>
        <taxon>Seminavis</taxon>
    </lineage>
</organism>
<gene>
    <name evidence="2" type="ORF">SEMRO_156_G070880.1</name>
</gene>
<dbReference type="EMBL" id="CAICTM010000155">
    <property type="protein sequence ID" value="CAB9503120.1"/>
    <property type="molecule type" value="Genomic_DNA"/>
</dbReference>
<proteinExistence type="predicted"/>
<dbReference type="InterPro" id="IPR036865">
    <property type="entry name" value="CRAL-TRIO_dom_sf"/>
</dbReference>
<evidence type="ECO:0008006" key="4">
    <source>
        <dbReference type="Google" id="ProtNLM"/>
    </source>
</evidence>
<name>A0A9N8DM78_9STRA</name>
<dbReference type="Gene3D" id="3.40.525.10">
    <property type="entry name" value="CRAL-TRIO lipid binding domain"/>
    <property type="match status" value="1"/>
</dbReference>
<dbReference type="SUPFAM" id="SSF52087">
    <property type="entry name" value="CRAL/TRIO domain"/>
    <property type="match status" value="1"/>
</dbReference>
<feature type="region of interest" description="Disordered" evidence="1">
    <location>
        <begin position="1"/>
        <end position="47"/>
    </location>
</feature>
<dbReference type="OrthoDB" id="18234at2759"/>
<protein>
    <recommendedName>
        <fullName evidence="4">CRAL-TRIO domain-containing protein</fullName>
    </recommendedName>
</protein>
<evidence type="ECO:0000256" key="1">
    <source>
        <dbReference type="SAM" id="MobiDB-lite"/>
    </source>
</evidence>
<dbReference type="AlphaFoldDB" id="A0A9N8DM78"/>
<accession>A0A9N8DM78</accession>
<sequence>MADLLDGMNSDRQGDDFEEEDLYEMDQSEADERAGGRGGGSESRHHGYHRALSCDNAERMSLSQHERNLAITIKEAIAAAPDIDLVSDFMCAQLALIDGDNIEAALERVYHLQCFREEYGIHDTATDGRKCFADYIELFPTFHLCFTFDSGNYIMMFDNTKFDANKVKTEENIRTWLGGTYYTCAIFCPDFEAIRSGAVVVLENEGYAWKRDMRLLEGIKRVWSEVASVYPMSFQKMKYFNSGTAMNVLVSMLKPFLPKHLQKNVEVGCQFEQRLDSLYLVPTVEEANERLLARVEETLQKRYYNERAFEL</sequence>
<feature type="compositionally biased region" description="Acidic residues" evidence="1">
    <location>
        <begin position="16"/>
        <end position="29"/>
    </location>
</feature>
<evidence type="ECO:0000313" key="2">
    <source>
        <dbReference type="EMBL" id="CAB9503120.1"/>
    </source>
</evidence>
<comment type="caution">
    <text evidence="2">The sequence shown here is derived from an EMBL/GenBank/DDBJ whole genome shotgun (WGS) entry which is preliminary data.</text>
</comment>